<accession>X0YCB9</accession>
<dbReference type="Pfam" id="PF00496">
    <property type="entry name" value="SBP_bac_5"/>
    <property type="match status" value="1"/>
</dbReference>
<feature type="non-terminal residue" evidence="2">
    <location>
        <position position="234"/>
    </location>
</feature>
<dbReference type="EMBL" id="BARS01051210">
    <property type="protein sequence ID" value="GAG53500.1"/>
    <property type="molecule type" value="Genomic_DNA"/>
</dbReference>
<feature type="domain" description="Solute-binding protein family 5" evidence="1">
    <location>
        <begin position="11"/>
        <end position="222"/>
    </location>
</feature>
<evidence type="ECO:0000259" key="1">
    <source>
        <dbReference type="Pfam" id="PF00496"/>
    </source>
</evidence>
<comment type="caution">
    <text evidence="2">The sequence shown here is derived from an EMBL/GenBank/DDBJ whole genome shotgun (WGS) entry which is preliminary data.</text>
</comment>
<dbReference type="Gene3D" id="3.10.105.10">
    <property type="entry name" value="Dipeptide-binding Protein, Domain 3"/>
    <property type="match status" value="1"/>
</dbReference>
<sequence length="234" mass="26452">MLGLLSYLRGMQDVEKVDDYHIRLHLQTGNIGVPEHLFHYPAVVLHRDFEGDIIKKPVGTGAFTLEEYAEGERAVFKRRTDYWKKGEDGEPLPYLDELIYVSTDKDAGVAALQSGQVDTLYDPRPTDFQALKDVEGLTVRPVSTAQCLLLRMRVDLEPWDDNRVRTALKKCQDRAKILQLSYFGEGDLSIDAHMAPVHPAYCEKDFPPYDPEGAKALLEEYATEKGISLPLKVT</sequence>
<dbReference type="GO" id="GO:0015833">
    <property type="term" value="P:peptide transport"/>
    <property type="evidence" value="ECO:0007669"/>
    <property type="project" value="TreeGrafter"/>
</dbReference>
<protein>
    <recommendedName>
        <fullName evidence="1">Solute-binding protein family 5 domain-containing protein</fullName>
    </recommendedName>
</protein>
<dbReference type="GO" id="GO:1904680">
    <property type="term" value="F:peptide transmembrane transporter activity"/>
    <property type="evidence" value="ECO:0007669"/>
    <property type="project" value="TreeGrafter"/>
</dbReference>
<gene>
    <name evidence="2" type="ORF">S01H1_76318</name>
</gene>
<reference evidence="2" key="1">
    <citation type="journal article" date="2014" name="Front. Microbiol.">
        <title>High frequency of phylogenetically diverse reductive dehalogenase-homologous genes in deep subseafloor sedimentary metagenomes.</title>
        <authorList>
            <person name="Kawai M."/>
            <person name="Futagami T."/>
            <person name="Toyoda A."/>
            <person name="Takaki Y."/>
            <person name="Nishi S."/>
            <person name="Hori S."/>
            <person name="Arai W."/>
            <person name="Tsubouchi T."/>
            <person name="Morono Y."/>
            <person name="Uchiyama I."/>
            <person name="Ito T."/>
            <person name="Fujiyama A."/>
            <person name="Inagaki F."/>
            <person name="Takami H."/>
        </authorList>
    </citation>
    <scope>NUCLEOTIDE SEQUENCE</scope>
    <source>
        <strain evidence="2">Expedition CK06-06</strain>
    </source>
</reference>
<dbReference type="InterPro" id="IPR000914">
    <property type="entry name" value="SBP_5_dom"/>
</dbReference>
<dbReference type="PANTHER" id="PTHR30290">
    <property type="entry name" value="PERIPLASMIC BINDING COMPONENT OF ABC TRANSPORTER"/>
    <property type="match status" value="1"/>
</dbReference>
<evidence type="ECO:0000313" key="2">
    <source>
        <dbReference type="EMBL" id="GAG53500.1"/>
    </source>
</evidence>
<dbReference type="SUPFAM" id="SSF53850">
    <property type="entry name" value="Periplasmic binding protein-like II"/>
    <property type="match status" value="1"/>
</dbReference>
<dbReference type="InterPro" id="IPR039424">
    <property type="entry name" value="SBP_5"/>
</dbReference>
<dbReference type="Gene3D" id="3.40.190.10">
    <property type="entry name" value="Periplasmic binding protein-like II"/>
    <property type="match status" value="1"/>
</dbReference>
<dbReference type="Gene3D" id="3.90.76.10">
    <property type="entry name" value="Dipeptide-binding Protein, Domain 1"/>
    <property type="match status" value="1"/>
</dbReference>
<dbReference type="AlphaFoldDB" id="X0YCB9"/>
<proteinExistence type="predicted"/>
<name>X0YCB9_9ZZZZ</name>
<organism evidence="2">
    <name type="scientific">marine sediment metagenome</name>
    <dbReference type="NCBI Taxonomy" id="412755"/>
    <lineage>
        <taxon>unclassified sequences</taxon>
        <taxon>metagenomes</taxon>
        <taxon>ecological metagenomes</taxon>
    </lineage>
</organism>